<keyword evidence="4" id="KW-0413">Isomerase</keyword>
<dbReference type="AlphaFoldDB" id="A0A382HG52"/>
<evidence type="ECO:0000256" key="1">
    <source>
        <dbReference type="ARBA" id="ARBA00000971"/>
    </source>
</evidence>
<evidence type="ECO:0000313" key="6">
    <source>
        <dbReference type="EMBL" id="SVB86169.1"/>
    </source>
</evidence>
<protein>
    <recommendedName>
        <fullName evidence="2">peptidylprolyl isomerase</fullName>
        <ecNumber evidence="2">5.2.1.8</ecNumber>
    </recommendedName>
</protein>
<reference evidence="6" key="1">
    <citation type="submission" date="2018-05" db="EMBL/GenBank/DDBJ databases">
        <authorList>
            <person name="Lanie J.A."/>
            <person name="Ng W.-L."/>
            <person name="Kazmierczak K.M."/>
            <person name="Andrzejewski T.M."/>
            <person name="Davidsen T.M."/>
            <person name="Wayne K.J."/>
            <person name="Tettelin H."/>
            <person name="Glass J.I."/>
            <person name="Rusch D."/>
            <person name="Podicherti R."/>
            <person name="Tsui H.-C.T."/>
            <person name="Winkler M.E."/>
        </authorList>
    </citation>
    <scope>NUCLEOTIDE SEQUENCE</scope>
</reference>
<dbReference type="InterPro" id="IPR001179">
    <property type="entry name" value="PPIase_FKBP_dom"/>
</dbReference>
<feature type="domain" description="PPIase FKBP-type" evidence="5">
    <location>
        <begin position="81"/>
        <end position="167"/>
    </location>
</feature>
<dbReference type="PANTHER" id="PTHR43811">
    <property type="entry name" value="FKBP-TYPE PEPTIDYL-PROLYL CIS-TRANS ISOMERASE FKPA"/>
    <property type="match status" value="1"/>
</dbReference>
<dbReference type="GO" id="GO:0003755">
    <property type="term" value="F:peptidyl-prolyl cis-trans isomerase activity"/>
    <property type="evidence" value="ECO:0007669"/>
    <property type="project" value="UniProtKB-KW"/>
</dbReference>
<dbReference type="Gene3D" id="3.10.50.40">
    <property type="match status" value="1"/>
</dbReference>
<dbReference type="EC" id="5.2.1.8" evidence="2"/>
<evidence type="ECO:0000256" key="4">
    <source>
        <dbReference type="ARBA" id="ARBA00023235"/>
    </source>
</evidence>
<dbReference type="PROSITE" id="PS50059">
    <property type="entry name" value="FKBP_PPIASE"/>
    <property type="match status" value="1"/>
</dbReference>
<feature type="non-terminal residue" evidence="6">
    <location>
        <position position="175"/>
    </location>
</feature>
<evidence type="ECO:0000256" key="2">
    <source>
        <dbReference type="ARBA" id="ARBA00013194"/>
    </source>
</evidence>
<dbReference type="EMBL" id="UINC01061033">
    <property type="protein sequence ID" value="SVB86169.1"/>
    <property type="molecule type" value="Genomic_DNA"/>
</dbReference>
<dbReference type="Pfam" id="PF00254">
    <property type="entry name" value="FKBP_C"/>
    <property type="match status" value="1"/>
</dbReference>
<sequence>MVNCQVAGKNPDDMEIPVIKPTTSPSNCKNDLYPVDAPQLNAVKSDQYLTQETSINDNNGNPISMKFYDVVEGNGVLATVNDLVTVHYAGWLDDGCLFDSSYLRGQPSRFLLIQVIPGWTETLKTMKQGTRRRVEIPSDLAYGKFGNPPVIPPEATLTFDIKLIDVLTPDQASAT</sequence>
<dbReference type="InterPro" id="IPR046357">
    <property type="entry name" value="PPIase_dom_sf"/>
</dbReference>
<keyword evidence="3" id="KW-0697">Rotamase</keyword>
<evidence type="ECO:0000259" key="5">
    <source>
        <dbReference type="PROSITE" id="PS50059"/>
    </source>
</evidence>
<accession>A0A382HG52</accession>
<dbReference type="PANTHER" id="PTHR43811:SF19">
    <property type="entry name" value="39 KDA FK506-BINDING NUCLEAR PROTEIN"/>
    <property type="match status" value="1"/>
</dbReference>
<proteinExistence type="predicted"/>
<dbReference type="SUPFAM" id="SSF54534">
    <property type="entry name" value="FKBP-like"/>
    <property type="match status" value="1"/>
</dbReference>
<gene>
    <name evidence="6" type="ORF">METZ01_LOCUS239023</name>
</gene>
<evidence type="ECO:0000256" key="3">
    <source>
        <dbReference type="ARBA" id="ARBA00023110"/>
    </source>
</evidence>
<comment type="catalytic activity">
    <reaction evidence="1">
        <text>[protein]-peptidylproline (omega=180) = [protein]-peptidylproline (omega=0)</text>
        <dbReference type="Rhea" id="RHEA:16237"/>
        <dbReference type="Rhea" id="RHEA-COMP:10747"/>
        <dbReference type="Rhea" id="RHEA-COMP:10748"/>
        <dbReference type="ChEBI" id="CHEBI:83833"/>
        <dbReference type="ChEBI" id="CHEBI:83834"/>
        <dbReference type="EC" id="5.2.1.8"/>
    </reaction>
</comment>
<name>A0A382HG52_9ZZZZ</name>
<organism evidence="6">
    <name type="scientific">marine metagenome</name>
    <dbReference type="NCBI Taxonomy" id="408172"/>
    <lineage>
        <taxon>unclassified sequences</taxon>
        <taxon>metagenomes</taxon>
        <taxon>ecological metagenomes</taxon>
    </lineage>
</organism>